<keyword evidence="2" id="KW-1185">Reference proteome</keyword>
<protein>
    <submittedName>
        <fullName evidence="1">SEC-C motif-containing protein</fullName>
    </submittedName>
</protein>
<dbReference type="AlphaFoldDB" id="A0A1H0Q353"/>
<proteinExistence type="predicted"/>
<dbReference type="PANTHER" id="PTHR33747">
    <property type="entry name" value="UPF0225 PROTEIN SCO1677"/>
    <property type="match status" value="1"/>
</dbReference>
<dbReference type="Pfam" id="PF02810">
    <property type="entry name" value="SEC-C"/>
    <property type="match status" value="1"/>
</dbReference>
<dbReference type="Gene3D" id="3.10.450.50">
    <property type="match status" value="1"/>
</dbReference>
<dbReference type="SUPFAM" id="SSF103642">
    <property type="entry name" value="Sec-C motif"/>
    <property type="match status" value="1"/>
</dbReference>
<dbReference type="RefSeq" id="WP_090849652.1">
    <property type="nucleotide sequence ID" value="NZ_FNJU01000001.1"/>
</dbReference>
<evidence type="ECO:0000313" key="2">
    <source>
        <dbReference type="Proteomes" id="UP000199159"/>
    </source>
</evidence>
<dbReference type="Proteomes" id="UP000199159">
    <property type="component" value="Unassembled WGS sequence"/>
</dbReference>
<gene>
    <name evidence="1" type="ORF">SAMN05216565_101553</name>
</gene>
<name>A0A1H0Q353_9BACI</name>
<sequence length="406" mass="47092">MEKKLEGMLLRALKYSKAQTKKAELMRETRFWRKSFPSFELGNMLSLLTKTELDDIRKNLNISGVSKLKKAELADVLEEAIPAHFKQIILLLDQERYDLLQEMKNSGYVVVDQDFPIKKAEALLKYGLAYPVKDGDRKLLTMPPELAGLFETFDRNEIQTVIDRNTGWIQLTFGMVYFYGVIETSLAIKKTESLMKSEVKVADYMNIVSVACDYYNQVKYSPYKLTAYEIFNGGEILDEQQSRKTIDYYPFTKKELIQASKPGYVDFSKEMERLFQFLKEGYDLTDHDKNKIASELIYIINNEVNPTAVMDYLQELFEFPSFEFLQQLTERIVNVSNNTRQWVLKGHTPNELSQKEKKHLHPLNIPTNEPKLAKSNVINIKDYTKVGRNDPCVCGSGKKYKKCCMK</sequence>
<dbReference type="STRING" id="930152.SAMN05216565_101553"/>
<organism evidence="1 2">
    <name type="scientific">Litchfieldia salsa</name>
    <dbReference type="NCBI Taxonomy" id="930152"/>
    <lineage>
        <taxon>Bacteria</taxon>
        <taxon>Bacillati</taxon>
        <taxon>Bacillota</taxon>
        <taxon>Bacilli</taxon>
        <taxon>Bacillales</taxon>
        <taxon>Bacillaceae</taxon>
        <taxon>Litchfieldia</taxon>
    </lineage>
</organism>
<dbReference type="PANTHER" id="PTHR33747:SF1">
    <property type="entry name" value="ADENYLATE CYCLASE-ASSOCIATED CAP C-TERMINAL DOMAIN-CONTAINING PROTEIN"/>
    <property type="match status" value="1"/>
</dbReference>
<dbReference type="OrthoDB" id="9814022at2"/>
<reference evidence="2" key="1">
    <citation type="submission" date="2016-10" db="EMBL/GenBank/DDBJ databases">
        <authorList>
            <person name="Varghese N."/>
            <person name="Submissions S."/>
        </authorList>
    </citation>
    <scope>NUCLEOTIDE SEQUENCE [LARGE SCALE GENOMIC DNA]</scope>
    <source>
        <strain evidence="2">IBRC-M10078</strain>
    </source>
</reference>
<dbReference type="InterPro" id="IPR004027">
    <property type="entry name" value="SEC_C_motif"/>
</dbReference>
<accession>A0A1H0Q353</accession>
<evidence type="ECO:0000313" key="1">
    <source>
        <dbReference type="EMBL" id="SDP11136.1"/>
    </source>
</evidence>
<dbReference type="EMBL" id="FNJU01000001">
    <property type="protein sequence ID" value="SDP11136.1"/>
    <property type="molecule type" value="Genomic_DNA"/>
</dbReference>